<accession>A0A2T1LQ93</accession>
<gene>
    <name evidence="1" type="ORF">C7H19_25245</name>
</gene>
<keyword evidence="2" id="KW-1185">Reference proteome</keyword>
<reference evidence="1 2" key="1">
    <citation type="submission" date="2018-03" db="EMBL/GenBank/DDBJ databases">
        <title>The ancient ancestry and fast evolution of plastids.</title>
        <authorList>
            <person name="Moore K.R."/>
            <person name="Magnabosco C."/>
            <person name="Momper L."/>
            <person name="Gold D.A."/>
            <person name="Bosak T."/>
            <person name="Fournier G.P."/>
        </authorList>
    </citation>
    <scope>NUCLEOTIDE SEQUENCE [LARGE SCALE GENOMIC DNA]</scope>
    <source>
        <strain evidence="1 2">CCALA 016</strain>
    </source>
</reference>
<proteinExistence type="predicted"/>
<reference evidence="1 2" key="2">
    <citation type="submission" date="2018-03" db="EMBL/GenBank/DDBJ databases">
        <authorList>
            <person name="Keele B.F."/>
        </authorList>
    </citation>
    <scope>NUCLEOTIDE SEQUENCE [LARGE SCALE GENOMIC DNA]</scope>
    <source>
        <strain evidence="1 2">CCALA 016</strain>
    </source>
</reference>
<dbReference type="AlphaFoldDB" id="A0A2T1LQ93"/>
<name>A0A2T1LQ93_9CHRO</name>
<sequence>EAPRVRQDPLVVSLIATLASGVLVGPVGEQILTNGNLVNFFTQIRRWYGHNSDLIGQAEVPDATQYDLQQSKQTHYEAFNIYIPYGKARVDLPSGANVLPPNFANFFSGEGTVGELASLLGPVGALSEGYIPQGEPLPYTIQFENASTAASAVGEVRIVTQLDGDLDPRSFRLGDLRLGDLQINIPDGRSFFQGDFDFRTSKGFILRVSAGLDPLSNTATWLICAIDPLTGEVIQDPSIGLLPPNDVTGAGRGFVTYTVQIKHEVPTGTEITSTARILYNTSAPFDTATITNLVDAVAPTTSVTVTPLVLGESNYLVKWTATDDEMGSGVKHVTVYVSENGGNFTIWKRQTTDT</sequence>
<protein>
    <submittedName>
        <fullName evidence="1">Uncharacterized protein</fullName>
    </submittedName>
</protein>
<feature type="non-terminal residue" evidence="1">
    <location>
        <position position="1"/>
    </location>
</feature>
<evidence type="ECO:0000313" key="2">
    <source>
        <dbReference type="Proteomes" id="UP000239001"/>
    </source>
</evidence>
<comment type="caution">
    <text evidence="1">The sequence shown here is derived from an EMBL/GenBank/DDBJ whole genome shotgun (WGS) entry which is preliminary data.</text>
</comment>
<organism evidence="1 2">
    <name type="scientific">Aphanothece hegewaldii CCALA 016</name>
    <dbReference type="NCBI Taxonomy" id="2107694"/>
    <lineage>
        <taxon>Bacteria</taxon>
        <taxon>Bacillati</taxon>
        <taxon>Cyanobacteriota</taxon>
        <taxon>Cyanophyceae</taxon>
        <taxon>Oscillatoriophycideae</taxon>
        <taxon>Chroococcales</taxon>
        <taxon>Aphanothecaceae</taxon>
        <taxon>Aphanothece</taxon>
    </lineage>
</organism>
<dbReference type="EMBL" id="PXOH01000118">
    <property type="protein sequence ID" value="PSF25482.1"/>
    <property type="molecule type" value="Genomic_DNA"/>
</dbReference>
<evidence type="ECO:0000313" key="1">
    <source>
        <dbReference type="EMBL" id="PSF25482.1"/>
    </source>
</evidence>
<dbReference type="Proteomes" id="UP000239001">
    <property type="component" value="Unassembled WGS sequence"/>
</dbReference>
<feature type="non-terminal residue" evidence="1">
    <location>
        <position position="354"/>
    </location>
</feature>